<keyword evidence="4" id="KW-1003">Cell membrane</keyword>
<dbReference type="InterPro" id="IPR005467">
    <property type="entry name" value="His_kinase_dom"/>
</dbReference>
<dbReference type="InterPro" id="IPR050736">
    <property type="entry name" value="Sensor_HK_Regulatory"/>
</dbReference>
<dbReference type="Gene3D" id="1.10.287.130">
    <property type="match status" value="1"/>
</dbReference>
<dbReference type="PRINTS" id="PR00344">
    <property type="entry name" value="BCTRLSENSOR"/>
</dbReference>
<dbReference type="InterPro" id="IPR036097">
    <property type="entry name" value="HisK_dim/P_sf"/>
</dbReference>
<dbReference type="InterPro" id="IPR011990">
    <property type="entry name" value="TPR-like_helical_dom_sf"/>
</dbReference>
<comment type="catalytic activity">
    <reaction evidence="1">
        <text>ATP + protein L-histidine = ADP + protein N-phospho-L-histidine.</text>
        <dbReference type="EC" id="2.7.13.3"/>
    </reaction>
</comment>
<dbReference type="FunFam" id="3.30.565.10:FF:000023">
    <property type="entry name" value="PAS domain-containing sensor histidine kinase"/>
    <property type="match status" value="1"/>
</dbReference>
<keyword evidence="15" id="KW-1185">Reference proteome</keyword>
<evidence type="ECO:0000256" key="11">
    <source>
        <dbReference type="ARBA" id="ARBA00023136"/>
    </source>
</evidence>
<evidence type="ECO:0000256" key="4">
    <source>
        <dbReference type="ARBA" id="ARBA00022475"/>
    </source>
</evidence>
<accession>A0A2S7STM7</accession>
<dbReference type="SUPFAM" id="SSF47384">
    <property type="entry name" value="Homodimeric domain of signal transducing histidine kinase"/>
    <property type="match status" value="1"/>
</dbReference>
<organism evidence="14 15">
    <name type="scientific">Flavipsychrobacter stenotrophus</name>
    <dbReference type="NCBI Taxonomy" id="2077091"/>
    <lineage>
        <taxon>Bacteria</taxon>
        <taxon>Pseudomonadati</taxon>
        <taxon>Bacteroidota</taxon>
        <taxon>Chitinophagia</taxon>
        <taxon>Chitinophagales</taxon>
        <taxon>Chitinophagaceae</taxon>
        <taxon>Flavipsychrobacter</taxon>
    </lineage>
</organism>
<evidence type="ECO:0000256" key="10">
    <source>
        <dbReference type="ARBA" id="ARBA00023012"/>
    </source>
</evidence>
<dbReference type="CDD" id="cd00075">
    <property type="entry name" value="HATPase"/>
    <property type="match status" value="1"/>
</dbReference>
<evidence type="ECO:0000256" key="6">
    <source>
        <dbReference type="ARBA" id="ARBA00022679"/>
    </source>
</evidence>
<sequence length="692" mass="79113">MWGRLAVFFLFMGLLFSSCHKDKKSEYSHPDYFDNIFAKAELMSDAAPAQALLFVDSAFRRFDETGVKDLYRKYLFKATCNIEALGKRELGLLYVDSMLYAIREKEGDPEFAEDRARALFKRAEILEVQKNYKEAFANSSKGLEILEGIRSLKDSSLLSTYNCMLFTISYKQGNYLDAARFGALALKELLSSGNSYRNFKKIQAKYNDIGCSYSRCGKQDSALFYFNHGLQYLDENKVRYADVKFAPIFVEVAKGVMYGNIGDVYLKLGDTGKGEEFYKRDVRINSQRKFDHGDAQCTQLKIAALYFAQKKLPEAIAEMRSIRTSLDSFHNIENELKWHKLHLDYLENSGKYDEYARYVRPYCKLKDSLAKANPVPRVDIKDEYENIKSHYNMALIQKKDTQKTYFLLIVVICSVVALGIAVMLWLNWKKSKRLNEQILKQNDEMQLTLTSLTESHKQNSTLMQVVAHDLRSPISSMIAITEHLMSYGELPDDDKELLQLMHTSGSHSLEMITDLLNMNTVAEGMEKQPVDMHTLLSYCVDLLQFKANEKEQKIALQVEEITMMVNREKIWRVISNLIVNAIKFSPTGAAINVIGKKEAESYIIEVQDNGIGIPQDLQGKIFDMFTEAKRPGTSGEKPFGLGLAISRQIVEAHNGKIWVRSQPGEGTTFFVSIPITYKKRNDTIGEPFWRKG</sequence>
<evidence type="ECO:0000256" key="1">
    <source>
        <dbReference type="ARBA" id="ARBA00000085"/>
    </source>
</evidence>
<dbReference type="InterPro" id="IPR003594">
    <property type="entry name" value="HATPase_dom"/>
</dbReference>
<dbReference type="Pfam" id="PF02518">
    <property type="entry name" value="HATPase_c"/>
    <property type="match status" value="1"/>
</dbReference>
<evidence type="ECO:0000259" key="13">
    <source>
        <dbReference type="PROSITE" id="PS50109"/>
    </source>
</evidence>
<dbReference type="Gene3D" id="3.30.565.10">
    <property type="entry name" value="Histidine kinase-like ATPase, C-terminal domain"/>
    <property type="match status" value="1"/>
</dbReference>
<keyword evidence="12" id="KW-1133">Transmembrane helix</keyword>
<dbReference type="Pfam" id="PF00512">
    <property type="entry name" value="HisKA"/>
    <property type="match status" value="1"/>
</dbReference>
<keyword evidence="12" id="KW-0812">Transmembrane</keyword>
<keyword evidence="10" id="KW-0902">Two-component regulatory system</keyword>
<comment type="subcellular location">
    <subcellularLocation>
        <location evidence="2">Cell membrane</location>
    </subcellularLocation>
</comment>
<dbReference type="Proteomes" id="UP000239872">
    <property type="component" value="Unassembled WGS sequence"/>
</dbReference>
<evidence type="ECO:0000256" key="8">
    <source>
        <dbReference type="ARBA" id="ARBA00022777"/>
    </source>
</evidence>
<dbReference type="PANTHER" id="PTHR43711:SF31">
    <property type="entry name" value="HISTIDINE KINASE"/>
    <property type="match status" value="1"/>
</dbReference>
<evidence type="ECO:0000256" key="3">
    <source>
        <dbReference type="ARBA" id="ARBA00012438"/>
    </source>
</evidence>
<keyword evidence="11 12" id="KW-0472">Membrane</keyword>
<dbReference type="EC" id="2.7.13.3" evidence="3"/>
<dbReference type="GO" id="GO:0005886">
    <property type="term" value="C:plasma membrane"/>
    <property type="evidence" value="ECO:0007669"/>
    <property type="project" value="UniProtKB-SubCell"/>
</dbReference>
<proteinExistence type="predicted"/>
<dbReference type="InterPro" id="IPR003661">
    <property type="entry name" value="HisK_dim/P_dom"/>
</dbReference>
<dbReference type="SUPFAM" id="SSF55874">
    <property type="entry name" value="ATPase domain of HSP90 chaperone/DNA topoisomerase II/histidine kinase"/>
    <property type="match status" value="1"/>
</dbReference>
<dbReference type="InterPro" id="IPR036890">
    <property type="entry name" value="HATPase_C_sf"/>
</dbReference>
<name>A0A2S7STM7_9BACT</name>
<dbReference type="PROSITE" id="PS51257">
    <property type="entry name" value="PROKAR_LIPOPROTEIN"/>
    <property type="match status" value="1"/>
</dbReference>
<dbReference type="SMART" id="SM00388">
    <property type="entry name" value="HisKA"/>
    <property type="match status" value="1"/>
</dbReference>
<dbReference type="GO" id="GO:0000155">
    <property type="term" value="F:phosphorelay sensor kinase activity"/>
    <property type="evidence" value="ECO:0007669"/>
    <property type="project" value="InterPro"/>
</dbReference>
<dbReference type="AlphaFoldDB" id="A0A2S7STM7"/>
<keyword evidence="7" id="KW-0547">Nucleotide-binding</keyword>
<feature type="domain" description="Histidine kinase" evidence="13">
    <location>
        <begin position="465"/>
        <end position="677"/>
    </location>
</feature>
<dbReference type="InterPro" id="IPR019734">
    <property type="entry name" value="TPR_rpt"/>
</dbReference>
<dbReference type="Gene3D" id="1.25.40.10">
    <property type="entry name" value="Tetratricopeptide repeat domain"/>
    <property type="match status" value="2"/>
</dbReference>
<evidence type="ECO:0000256" key="9">
    <source>
        <dbReference type="ARBA" id="ARBA00022840"/>
    </source>
</evidence>
<dbReference type="SMART" id="SM00028">
    <property type="entry name" value="TPR"/>
    <property type="match status" value="3"/>
</dbReference>
<dbReference type="GO" id="GO:0005524">
    <property type="term" value="F:ATP binding"/>
    <property type="evidence" value="ECO:0007669"/>
    <property type="project" value="UniProtKB-KW"/>
</dbReference>
<evidence type="ECO:0000256" key="2">
    <source>
        <dbReference type="ARBA" id="ARBA00004236"/>
    </source>
</evidence>
<evidence type="ECO:0000313" key="14">
    <source>
        <dbReference type="EMBL" id="PQJ10078.1"/>
    </source>
</evidence>
<dbReference type="EMBL" id="PPSL01000004">
    <property type="protein sequence ID" value="PQJ10078.1"/>
    <property type="molecule type" value="Genomic_DNA"/>
</dbReference>
<dbReference type="PROSITE" id="PS50109">
    <property type="entry name" value="HIS_KIN"/>
    <property type="match status" value="1"/>
</dbReference>
<evidence type="ECO:0000256" key="7">
    <source>
        <dbReference type="ARBA" id="ARBA00022741"/>
    </source>
</evidence>
<keyword evidence="9" id="KW-0067">ATP-binding</keyword>
<dbReference type="CDD" id="cd00082">
    <property type="entry name" value="HisKA"/>
    <property type="match status" value="1"/>
</dbReference>
<evidence type="ECO:0000256" key="12">
    <source>
        <dbReference type="SAM" id="Phobius"/>
    </source>
</evidence>
<keyword evidence="8" id="KW-0418">Kinase</keyword>
<feature type="transmembrane region" description="Helical" evidence="12">
    <location>
        <begin position="405"/>
        <end position="426"/>
    </location>
</feature>
<evidence type="ECO:0000256" key="5">
    <source>
        <dbReference type="ARBA" id="ARBA00022553"/>
    </source>
</evidence>
<dbReference type="PANTHER" id="PTHR43711">
    <property type="entry name" value="TWO-COMPONENT HISTIDINE KINASE"/>
    <property type="match status" value="1"/>
</dbReference>
<evidence type="ECO:0000313" key="15">
    <source>
        <dbReference type="Proteomes" id="UP000239872"/>
    </source>
</evidence>
<dbReference type="InterPro" id="IPR004358">
    <property type="entry name" value="Sig_transdc_His_kin-like_C"/>
</dbReference>
<reference evidence="14 15" key="1">
    <citation type="submission" date="2018-01" db="EMBL/GenBank/DDBJ databases">
        <title>A novel member of the phylum Bacteroidetes isolated from glacier ice.</title>
        <authorList>
            <person name="Liu Q."/>
            <person name="Xin Y.-H."/>
        </authorList>
    </citation>
    <scope>NUCLEOTIDE SEQUENCE [LARGE SCALE GENOMIC DNA]</scope>
    <source>
        <strain evidence="14 15">RB1R16</strain>
    </source>
</reference>
<protein>
    <recommendedName>
        <fullName evidence="3">histidine kinase</fullName>
        <ecNumber evidence="3">2.7.13.3</ecNumber>
    </recommendedName>
</protein>
<dbReference type="SMART" id="SM00387">
    <property type="entry name" value="HATPase_c"/>
    <property type="match status" value="1"/>
</dbReference>
<dbReference type="SUPFAM" id="SSF48452">
    <property type="entry name" value="TPR-like"/>
    <property type="match status" value="1"/>
</dbReference>
<comment type="caution">
    <text evidence="14">The sequence shown here is derived from an EMBL/GenBank/DDBJ whole genome shotgun (WGS) entry which is preliminary data.</text>
</comment>
<keyword evidence="5" id="KW-0597">Phosphoprotein</keyword>
<keyword evidence="6" id="KW-0808">Transferase</keyword>
<gene>
    <name evidence="14" type="ORF">CJD36_015380</name>
</gene>
<dbReference type="Pfam" id="PF13181">
    <property type="entry name" value="TPR_8"/>
    <property type="match status" value="1"/>
</dbReference>